<dbReference type="Proteomes" id="UP001596972">
    <property type="component" value="Unassembled WGS sequence"/>
</dbReference>
<comment type="caution">
    <text evidence="6">The sequence shown here is derived from an EMBL/GenBank/DDBJ whole genome shotgun (WGS) entry which is preliminary data.</text>
</comment>
<dbReference type="InterPro" id="IPR009057">
    <property type="entry name" value="Homeodomain-like_sf"/>
</dbReference>
<evidence type="ECO:0000259" key="5">
    <source>
        <dbReference type="PROSITE" id="PS50977"/>
    </source>
</evidence>
<dbReference type="InterPro" id="IPR041484">
    <property type="entry name" value="TetR_C_25"/>
</dbReference>
<evidence type="ECO:0000256" key="2">
    <source>
        <dbReference type="ARBA" id="ARBA00023125"/>
    </source>
</evidence>
<evidence type="ECO:0000313" key="7">
    <source>
        <dbReference type="Proteomes" id="UP001596972"/>
    </source>
</evidence>
<organism evidence="6 7">
    <name type="scientific">Actinomadura sediminis</name>
    <dbReference type="NCBI Taxonomy" id="1038904"/>
    <lineage>
        <taxon>Bacteria</taxon>
        <taxon>Bacillati</taxon>
        <taxon>Actinomycetota</taxon>
        <taxon>Actinomycetes</taxon>
        <taxon>Streptosporangiales</taxon>
        <taxon>Thermomonosporaceae</taxon>
        <taxon>Actinomadura</taxon>
    </lineage>
</organism>
<dbReference type="RefSeq" id="WP_378300982.1">
    <property type="nucleotide sequence ID" value="NZ_JBHTJA010000042.1"/>
</dbReference>
<dbReference type="Pfam" id="PF00440">
    <property type="entry name" value="TetR_N"/>
    <property type="match status" value="1"/>
</dbReference>
<dbReference type="SUPFAM" id="SSF46689">
    <property type="entry name" value="Homeodomain-like"/>
    <property type="match status" value="1"/>
</dbReference>
<feature type="DNA-binding region" description="H-T-H motif" evidence="4">
    <location>
        <begin position="33"/>
        <end position="52"/>
    </location>
</feature>
<dbReference type="Pfam" id="PF17933">
    <property type="entry name" value="TetR_C_25"/>
    <property type="match status" value="1"/>
</dbReference>
<gene>
    <name evidence="6" type="ORF">ACFQ11_20630</name>
</gene>
<dbReference type="PANTHER" id="PTHR30055:SF234">
    <property type="entry name" value="HTH-TYPE TRANSCRIPTIONAL REGULATOR BETI"/>
    <property type="match status" value="1"/>
</dbReference>
<keyword evidence="2 4" id="KW-0238">DNA-binding</keyword>
<dbReference type="Gene3D" id="1.10.357.10">
    <property type="entry name" value="Tetracycline Repressor, domain 2"/>
    <property type="match status" value="1"/>
</dbReference>
<dbReference type="InterPro" id="IPR001647">
    <property type="entry name" value="HTH_TetR"/>
</dbReference>
<sequence length="219" mass="24001">MDERREPEDLTTRARIRDAAMLQFAKLGEKGATIRGIAKAAGVSPALVQHHFTNKAALREACDAYAIDAIRRVKEEALSGGMANPNFLTIAMQTALPVQQYMARALVEDSDAARTLFDDSVEFSEDILARGSTGMRKPATDDLHAYAAVITAMNFGIVVLNEHLSRTLGTDILTPEGYPRLAMALMDVHTDNLITPELEEQTREVLRKMRDATEEGGDA</sequence>
<reference evidence="7" key="1">
    <citation type="journal article" date="2019" name="Int. J. Syst. Evol. Microbiol.">
        <title>The Global Catalogue of Microorganisms (GCM) 10K type strain sequencing project: providing services to taxonomists for standard genome sequencing and annotation.</title>
        <authorList>
            <consortium name="The Broad Institute Genomics Platform"/>
            <consortium name="The Broad Institute Genome Sequencing Center for Infectious Disease"/>
            <person name="Wu L."/>
            <person name="Ma J."/>
        </authorList>
    </citation>
    <scope>NUCLEOTIDE SEQUENCE [LARGE SCALE GENOMIC DNA]</scope>
    <source>
        <strain evidence="7">JCM 31202</strain>
    </source>
</reference>
<keyword evidence="7" id="KW-1185">Reference proteome</keyword>
<accession>A0ABW3EW75</accession>
<evidence type="ECO:0000313" key="6">
    <source>
        <dbReference type="EMBL" id="MFD0902819.1"/>
    </source>
</evidence>
<protein>
    <submittedName>
        <fullName evidence="6">TetR/AcrR family transcriptional regulator</fullName>
    </submittedName>
</protein>
<evidence type="ECO:0000256" key="1">
    <source>
        <dbReference type="ARBA" id="ARBA00023015"/>
    </source>
</evidence>
<dbReference type="EMBL" id="JBHTJA010000042">
    <property type="protein sequence ID" value="MFD0902819.1"/>
    <property type="molecule type" value="Genomic_DNA"/>
</dbReference>
<evidence type="ECO:0000256" key="3">
    <source>
        <dbReference type="ARBA" id="ARBA00023163"/>
    </source>
</evidence>
<keyword evidence="3" id="KW-0804">Transcription</keyword>
<dbReference type="InterPro" id="IPR050109">
    <property type="entry name" value="HTH-type_TetR-like_transc_reg"/>
</dbReference>
<dbReference type="PROSITE" id="PS50977">
    <property type="entry name" value="HTH_TETR_2"/>
    <property type="match status" value="1"/>
</dbReference>
<dbReference type="PANTHER" id="PTHR30055">
    <property type="entry name" value="HTH-TYPE TRANSCRIPTIONAL REGULATOR RUTR"/>
    <property type="match status" value="1"/>
</dbReference>
<name>A0ABW3EW75_9ACTN</name>
<keyword evidence="1" id="KW-0805">Transcription regulation</keyword>
<feature type="domain" description="HTH tetR-type" evidence="5">
    <location>
        <begin position="10"/>
        <end position="70"/>
    </location>
</feature>
<proteinExistence type="predicted"/>
<evidence type="ECO:0000256" key="4">
    <source>
        <dbReference type="PROSITE-ProRule" id="PRU00335"/>
    </source>
</evidence>